<dbReference type="GO" id="GO:0003700">
    <property type="term" value="F:DNA-binding transcription factor activity"/>
    <property type="evidence" value="ECO:0007669"/>
    <property type="project" value="InterPro"/>
</dbReference>
<dbReference type="PANTHER" id="PTHR15284">
    <property type="entry name" value="NUCLEAR FACTOR INTERLEUKIN-3-REGULATED PROTEIN"/>
    <property type="match status" value="1"/>
</dbReference>
<reference evidence="8" key="2">
    <citation type="submission" date="2025-05" db="UniProtKB">
        <authorList>
            <consortium name="Ensembl"/>
        </authorList>
    </citation>
    <scope>IDENTIFICATION</scope>
</reference>
<evidence type="ECO:0000256" key="1">
    <source>
        <dbReference type="ARBA" id="ARBA00006079"/>
    </source>
</evidence>
<dbReference type="PANTHER" id="PTHR15284:SF1">
    <property type="entry name" value="NUCLEAR FACTOR INTERLEUKIN-3-REGULATED PROTEIN"/>
    <property type="match status" value="1"/>
</dbReference>
<protein>
    <recommendedName>
        <fullName evidence="7">BZIP domain-containing protein</fullName>
    </recommendedName>
</protein>
<accession>A0AAZ3NNA3</accession>
<keyword evidence="9" id="KW-1185">Reference proteome</keyword>
<dbReference type="FunFam" id="1.20.5.170:FF:000025">
    <property type="entry name" value="nuclear factor interleukin-3-regulated protein-like"/>
    <property type="match status" value="1"/>
</dbReference>
<dbReference type="InterPro" id="IPR046347">
    <property type="entry name" value="bZIP_sf"/>
</dbReference>
<keyword evidence="3" id="KW-0238">DNA-binding</keyword>
<feature type="domain" description="BZIP" evidence="7">
    <location>
        <begin position="45"/>
        <end position="95"/>
    </location>
</feature>
<dbReference type="CDD" id="cd14694">
    <property type="entry name" value="bZIP_NFIL3"/>
    <property type="match status" value="1"/>
</dbReference>
<dbReference type="RefSeq" id="XP_024278522.1">
    <property type="nucleotide sequence ID" value="XM_024422754.2"/>
</dbReference>
<evidence type="ECO:0000259" key="7">
    <source>
        <dbReference type="PROSITE" id="PS50217"/>
    </source>
</evidence>
<dbReference type="SUPFAM" id="SSF57959">
    <property type="entry name" value="Leucine zipper domain"/>
    <property type="match status" value="1"/>
</dbReference>
<dbReference type="Ensembl" id="ENSOTST00005132710.1">
    <property type="protein sequence ID" value="ENSOTSP00005105902.1"/>
    <property type="gene ID" value="ENSOTSG00005055569.1"/>
</dbReference>
<dbReference type="Pfam" id="PF07716">
    <property type="entry name" value="bZIP_2"/>
    <property type="match status" value="1"/>
</dbReference>
<dbReference type="InterPro" id="IPR047229">
    <property type="entry name" value="NFIL3-like"/>
</dbReference>
<dbReference type="Ensembl" id="ENSOTST00005185779.1">
    <property type="protein sequence ID" value="ENSOTSP00005125011.1"/>
    <property type="gene ID" value="ENSOTSG00005055569.1"/>
</dbReference>
<dbReference type="GO" id="GO:0007623">
    <property type="term" value="P:circadian rhythm"/>
    <property type="evidence" value="ECO:0007669"/>
    <property type="project" value="TreeGrafter"/>
</dbReference>
<keyword evidence="4" id="KW-0804">Transcription</keyword>
<dbReference type="RefSeq" id="XP_024278523.1">
    <property type="nucleotide sequence ID" value="XM_024422755.2"/>
</dbReference>
<keyword evidence="5" id="KW-0539">Nucleus</keyword>
<dbReference type="GO" id="GO:0005634">
    <property type="term" value="C:nucleus"/>
    <property type="evidence" value="ECO:0007669"/>
    <property type="project" value="TreeGrafter"/>
</dbReference>
<feature type="region of interest" description="Disordered" evidence="6">
    <location>
        <begin position="120"/>
        <end position="170"/>
    </location>
</feature>
<dbReference type="CTD" id="100000898"/>
<evidence type="ECO:0000313" key="9">
    <source>
        <dbReference type="Proteomes" id="UP000694402"/>
    </source>
</evidence>
<dbReference type="InterPro" id="IPR004827">
    <property type="entry name" value="bZIP"/>
</dbReference>
<dbReference type="GeneTree" id="ENSGT00940000164108"/>
<dbReference type="Proteomes" id="UP000694402">
    <property type="component" value="Unassembled WGS sequence"/>
</dbReference>
<evidence type="ECO:0000256" key="5">
    <source>
        <dbReference type="ARBA" id="ARBA00023242"/>
    </source>
</evidence>
<name>A0AAZ3NNA3_ONCTS</name>
<feature type="region of interest" description="Disordered" evidence="6">
    <location>
        <begin position="223"/>
        <end position="266"/>
    </location>
</feature>
<dbReference type="GeneID" id="112251815"/>
<dbReference type="AlphaFoldDB" id="A0AAZ3NNA3"/>
<dbReference type="Gene3D" id="1.20.5.170">
    <property type="match status" value="1"/>
</dbReference>
<evidence type="ECO:0000256" key="6">
    <source>
        <dbReference type="SAM" id="MobiDB-lite"/>
    </source>
</evidence>
<evidence type="ECO:0000256" key="3">
    <source>
        <dbReference type="ARBA" id="ARBA00023125"/>
    </source>
</evidence>
<gene>
    <name evidence="8" type="primary">nfil3-4</name>
</gene>
<keyword evidence="2" id="KW-0805">Transcription regulation</keyword>
<dbReference type="PROSITE" id="PS50217">
    <property type="entry name" value="BZIP"/>
    <property type="match status" value="1"/>
</dbReference>
<dbReference type="InterPro" id="IPR047106">
    <property type="entry name" value="NFIL3-like_bZIP"/>
</dbReference>
<proteinExistence type="inferred from homology"/>
<organism evidence="8 9">
    <name type="scientific">Oncorhynchus tshawytscha</name>
    <name type="common">Chinook salmon</name>
    <name type="synonym">Salmo tshawytscha</name>
    <dbReference type="NCBI Taxonomy" id="74940"/>
    <lineage>
        <taxon>Eukaryota</taxon>
        <taxon>Metazoa</taxon>
        <taxon>Chordata</taxon>
        <taxon>Craniata</taxon>
        <taxon>Vertebrata</taxon>
        <taxon>Euteleostomi</taxon>
        <taxon>Actinopterygii</taxon>
        <taxon>Neopterygii</taxon>
        <taxon>Teleostei</taxon>
        <taxon>Protacanthopterygii</taxon>
        <taxon>Salmoniformes</taxon>
        <taxon>Salmonidae</taxon>
        <taxon>Salmoninae</taxon>
        <taxon>Oncorhynchus</taxon>
    </lineage>
</organism>
<reference evidence="9" key="1">
    <citation type="journal article" date="2018" name="PLoS ONE">
        <title>Chinook salmon (Oncorhynchus tshawytscha) genome and transcriptome.</title>
        <authorList>
            <person name="Christensen K.A."/>
            <person name="Leong J.S."/>
            <person name="Sakhrani D."/>
            <person name="Biagi C.A."/>
            <person name="Minkley D.R."/>
            <person name="Withler R.E."/>
            <person name="Rondeau E.B."/>
            <person name="Koop B.F."/>
            <person name="Devlin R.H."/>
        </authorList>
    </citation>
    <scope>NUCLEOTIDE SEQUENCE [LARGE SCALE GENOMIC DNA]</scope>
</reference>
<evidence type="ECO:0000256" key="4">
    <source>
        <dbReference type="ARBA" id="ARBA00023163"/>
    </source>
</evidence>
<sequence length="298" mass="33191">MEPMSLSPNGSIEEVEDGHIAYLDGELAPKGLRRKREFIPNEKKDATYWEKRRKNNEAAKRSREKRRVNDYVLESRLVAMSEENARLNTELLALKLHFGLVSPAAYAAHQNSLLRLRHANTYSPQSPPPSSSSQSLDRDVYWGRSPSYRDPSTLPTYHHQPSVLTGQPAPALIQPHALPTRRGYPYILDMPSVLHPANSSSLLLPPLLPPALSSWPGVPLLRPTPKRRCSDEEGEQQVPAASSSGALPHKLRLKTPRASTVLRDVRDRASPPLPLYVSDWPHCTGQTNHSAGTLTPKL</sequence>
<evidence type="ECO:0000256" key="2">
    <source>
        <dbReference type="ARBA" id="ARBA00023015"/>
    </source>
</evidence>
<dbReference type="GO" id="GO:0003677">
    <property type="term" value="F:DNA binding"/>
    <property type="evidence" value="ECO:0007669"/>
    <property type="project" value="UniProtKB-KW"/>
</dbReference>
<dbReference type="SMART" id="SM00338">
    <property type="entry name" value="BRLZ"/>
    <property type="match status" value="1"/>
</dbReference>
<dbReference type="KEGG" id="otw:112251815"/>
<dbReference type="PROSITE" id="PS00036">
    <property type="entry name" value="BZIP_BASIC"/>
    <property type="match status" value="1"/>
</dbReference>
<evidence type="ECO:0000313" key="8">
    <source>
        <dbReference type="Ensembl" id="ENSOTSP00005105902.1"/>
    </source>
</evidence>
<comment type="similarity">
    <text evidence="1">Belongs to the bZIP family. NFIL3 subfamily.</text>
</comment>